<evidence type="ECO:0000256" key="1">
    <source>
        <dbReference type="SAM" id="Coils"/>
    </source>
</evidence>
<organism evidence="4 5">
    <name type="scientific">Paenibacillus thalictri</name>
    <dbReference type="NCBI Taxonomy" id="2527873"/>
    <lineage>
        <taxon>Bacteria</taxon>
        <taxon>Bacillati</taxon>
        <taxon>Bacillota</taxon>
        <taxon>Bacilli</taxon>
        <taxon>Bacillales</taxon>
        <taxon>Paenibacillaceae</taxon>
        <taxon>Paenibacillus</taxon>
    </lineage>
</organism>
<dbReference type="PANTHER" id="PTHR21666:SF286">
    <property type="entry name" value="LIPOPROTEIN NLPD"/>
    <property type="match status" value="1"/>
</dbReference>
<comment type="caution">
    <text evidence="4">The sequence shown here is derived from an EMBL/GenBank/DDBJ whole genome shotgun (WGS) entry which is preliminary data.</text>
</comment>
<dbReference type="Gene3D" id="2.70.70.10">
    <property type="entry name" value="Glucose Permease (Domain IIA)"/>
    <property type="match status" value="1"/>
</dbReference>
<feature type="transmembrane region" description="Helical" evidence="2">
    <location>
        <begin position="30"/>
        <end position="50"/>
    </location>
</feature>
<proteinExistence type="predicted"/>
<feature type="domain" description="M23ase beta-sheet core" evidence="3">
    <location>
        <begin position="223"/>
        <end position="317"/>
    </location>
</feature>
<dbReference type="GO" id="GO:0004222">
    <property type="term" value="F:metalloendopeptidase activity"/>
    <property type="evidence" value="ECO:0007669"/>
    <property type="project" value="TreeGrafter"/>
</dbReference>
<keyword evidence="2" id="KW-1133">Transmembrane helix</keyword>
<dbReference type="InterPro" id="IPR011055">
    <property type="entry name" value="Dup_hybrid_motif"/>
</dbReference>
<name>A0A4Q9DJB0_9BACL</name>
<dbReference type="Proteomes" id="UP000293142">
    <property type="component" value="Unassembled WGS sequence"/>
</dbReference>
<evidence type="ECO:0000256" key="2">
    <source>
        <dbReference type="SAM" id="Phobius"/>
    </source>
</evidence>
<keyword evidence="1" id="KW-0175">Coiled coil</keyword>
<dbReference type="Pfam" id="PF01551">
    <property type="entry name" value="Peptidase_M23"/>
    <property type="match status" value="1"/>
</dbReference>
<dbReference type="InterPro" id="IPR016047">
    <property type="entry name" value="M23ase_b-sheet_dom"/>
</dbReference>
<accession>A0A4Q9DJB0</accession>
<dbReference type="PANTHER" id="PTHR21666">
    <property type="entry name" value="PEPTIDASE-RELATED"/>
    <property type="match status" value="1"/>
</dbReference>
<gene>
    <name evidence="4" type="ORF">EYB31_31265</name>
</gene>
<dbReference type="AlphaFoldDB" id="A0A4Q9DJB0"/>
<dbReference type="CDD" id="cd12797">
    <property type="entry name" value="M23_peptidase"/>
    <property type="match status" value="1"/>
</dbReference>
<dbReference type="RefSeq" id="WP_131017442.1">
    <property type="nucleotide sequence ID" value="NZ_SIRE01000028.1"/>
</dbReference>
<dbReference type="OrthoDB" id="9805799at2"/>
<keyword evidence="2" id="KW-0472">Membrane</keyword>
<dbReference type="FunFam" id="2.70.70.10:FF:000006">
    <property type="entry name" value="M23 family peptidase"/>
    <property type="match status" value="1"/>
</dbReference>
<evidence type="ECO:0000313" key="4">
    <source>
        <dbReference type="EMBL" id="TBL71026.1"/>
    </source>
</evidence>
<dbReference type="EMBL" id="SIRE01000028">
    <property type="protein sequence ID" value="TBL71026.1"/>
    <property type="molecule type" value="Genomic_DNA"/>
</dbReference>
<evidence type="ECO:0000259" key="3">
    <source>
        <dbReference type="Pfam" id="PF01551"/>
    </source>
</evidence>
<evidence type="ECO:0000313" key="5">
    <source>
        <dbReference type="Proteomes" id="UP000293142"/>
    </source>
</evidence>
<keyword evidence="5" id="KW-1185">Reference proteome</keyword>
<feature type="coiled-coil region" evidence="1">
    <location>
        <begin position="164"/>
        <end position="191"/>
    </location>
</feature>
<protein>
    <submittedName>
        <fullName evidence="4">Peptidase M23</fullName>
    </submittedName>
</protein>
<keyword evidence="2" id="KW-0812">Transmembrane</keyword>
<feature type="coiled-coil region" evidence="1">
    <location>
        <begin position="78"/>
        <end position="122"/>
    </location>
</feature>
<sequence>MKLNWRKKKLTFVIIPDAHSSAIRLRVPHYVIYTILLSLVLVLATIVTLYRYESREKLANEQLATELSGRTIQFDQTLAGKNEAIEQLQNDVIQLSQQATEIKQKMEEMKTLEKDLRSITQGSTAVSSAISTGGQKDASGLGGVYNPVSDEEIVKLSEDTKTSFTAMTDQLEKLKISLANVKEEVLQKQKKLKVTPTLWPVTSRVITSPFGYRKDPFNSQPSFHSGMDIAARLNSPVVATADGIVVTTGSDSSHGNNIIIDHSNGLKTWYMHLNKILVSRGDTVQKGQQIGLVGSTGRSTGAHLHYELLKNGQSVDPLPYLTENGKD</sequence>
<dbReference type="SUPFAM" id="SSF51261">
    <property type="entry name" value="Duplicated hybrid motif"/>
    <property type="match status" value="1"/>
</dbReference>
<dbReference type="InterPro" id="IPR050570">
    <property type="entry name" value="Cell_wall_metabolism_enzyme"/>
</dbReference>
<reference evidence="4 5" key="1">
    <citation type="submission" date="2019-02" db="EMBL/GenBank/DDBJ databases">
        <title>Paenibacillus sp. nov., isolated from surface-sterilized tissue of Thalictrum simplex L.</title>
        <authorList>
            <person name="Tuo L."/>
        </authorList>
    </citation>
    <scope>NUCLEOTIDE SEQUENCE [LARGE SCALE GENOMIC DNA]</scope>
    <source>
        <strain evidence="4 5">N2SHLJ1</strain>
    </source>
</reference>